<keyword evidence="2" id="KW-1185">Reference proteome</keyword>
<dbReference type="KEGG" id="njp:NEJAP_2377"/>
<organism evidence="1 2">
    <name type="scientific">Neptunomonas japonica JAMM 1380</name>
    <dbReference type="NCBI Taxonomy" id="1441457"/>
    <lineage>
        <taxon>Bacteria</taxon>
        <taxon>Pseudomonadati</taxon>
        <taxon>Pseudomonadota</taxon>
        <taxon>Gammaproteobacteria</taxon>
        <taxon>Oceanospirillales</taxon>
        <taxon>Oceanospirillaceae</taxon>
        <taxon>Neptunomonas</taxon>
    </lineage>
</organism>
<evidence type="ECO:0000313" key="1">
    <source>
        <dbReference type="EMBL" id="BBB30323.1"/>
    </source>
</evidence>
<accession>A0A7R6PIN5</accession>
<dbReference type="Proteomes" id="UP000595332">
    <property type="component" value="Chromosome"/>
</dbReference>
<gene>
    <name evidence="1" type="ORF">NEJAP_2377</name>
</gene>
<dbReference type="AlphaFoldDB" id="A0A7R6PIN5"/>
<proteinExistence type="predicted"/>
<dbReference type="RefSeq" id="WP_201347519.1">
    <property type="nucleotide sequence ID" value="NZ_AP014546.1"/>
</dbReference>
<sequence length="223" mass="25720">MDFGLACEGITDHVVIENILCGFFEEDITDNIAYLQPPLDETDSKQLDFGGWNQLISYLSGQTFREDVLNQKYIIIQIDTDISQEKGFDVPFYDEDNKELAVDELINRVIIRLEQAIDFGEARFSDLHRDKIIYCICVHSLECWILAHYLKARPSSTKTKGCFNKLKRELAKSKRNPVLTKDKDTYDHISMPFYNSKKAIESAASNDISMDIFIRKLEAITYP</sequence>
<evidence type="ECO:0000313" key="2">
    <source>
        <dbReference type="Proteomes" id="UP000595332"/>
    </source>
</evidence>
<name>A0A7R6PIN5_9GAMM</name>
<reference evidence="1 2" key="1">
    <citation type="journal article" date="2008" name="Int. J. Syst. Evol. Microbiol.">
        <title>Neptunomonas japonica sp. nov., an Osedax japonicus symbiont-like bacterium isolated from sediment adjacent to sperm whale carcasses off Kagoshima, Japan.</title>
        <authorList>
            <person name="Miyazaki M."/>
            <person name="Nogi Y."/>
            <person name="Fujiwara Y."/>
            <person name="Kawato M."/>
            <person name="Kubokawa K."/>
            <person name="Horikoshi K."/>
        </authorList>
    </citation>
    <scope>NUCLEOTIDE SEQUENCE [LARGE SCALE GENOMIC DNA]</scope>
    <source>
        <strain evidence="1 2">JAMM 1380</strain>
    </source>
</reference>
<dbReference type="EMBL" id="AP014546">
    <property type="protein sequence ID" value="BBB30323.1"/>
    <property type="molecule type" value="Genomic_DNA"/>
</dbReference>
<protein>
    <submittedName>
        <fullName evidence="1">Uncharacterized protein</fullName>
    </submittedName>
</protein>